<reference evidence="3" key="2">
    <citation type="submission" date="2021-02" db="EMBL/GenBank/DDBJ databases">
        <title>Aspergillus puulaauensis MK2 genome sequence.</title>
        <authorList>
            <person name="Futagami T."/>
            <person name="Mori K."/>
            <person name="Kadooka C."/>
            <person name="Tanaka T."/>
        </authorList>
    </citation>
    <scope>NUCLEOTIDE SEQUENCE</scope>
    <source>
        <strain evidence="3">MK2</strain>
    </source>
</reference>
<protein>
    <submittedName>
        <fullName evidence="3">Uncharacterized protein</fullName>
    </submittedName>
</protein>
<dbReference type="AlphaFoldDB" id="A0A7R8AT26"/>
<feature type="compositionally biased region" description="Polar residues" evidence="2">
    <location>
        <begin position="1"/>
        <end position="10"/>
    </location>
</feature>
<dbReference type="GeneID" id="64979769"/>
<sequence length="437" mass="49535">MNSEQNTTPQAGPLVGITSSGGHGSPPSRSSGAGFRSHREREYLSARLRRANRCIDHLMAREREYHREFESLEQSLEDAEHDNSSLKTRLRQVTEDNGAKTGYLRIAEKKLATSQHQLQETRRDNARLQAEVRVAQDAVLRATEKKEAHPMEDREVRDKFVVLEERLRRWARNYTVDDIGKLHSASTNEMNRIISQLDGYCIQEDWSKLQSRLSSLKKKIPFMLSQAVLAQSIFKDIFGCAFFVFPTSPAYCNTPSLGQMDGLYQTLRKCADEPASHAWRSQMLSMLSKCENKSSGQPFIEDALHEVVTRLVNKVLDGPLHVLLKPLAGEAQITKRTEDLRGLIHGAGQFSFRLWSQRTFMTCAGLDELERFSSGGAFMSAHRLHRLEEDDDKLDGSSIVILTHPLVLAWEDENAENYDQHKVWGKAIACVEDHASN</sequence>
<dbReference type="EMBL" id="AP024450">
    <property type="protein sequence ID" value="BCS29772.1"/>
    <property type="molecule type" value="Genomic_DNA"/>
</dbReference>
<evidence type="ECO:0000256" key="1">
    <source>
        <dbReference type="SAM" id="Coils"/>
    </source>
</evidence>
<proteinExistence type="predicted"/>
<organism evidence="3 4">
    <name type="scientific">Aspergillus puulaauensis</name>
    <dbReference type="NCBI Taxonomy" id="1220207"/>
    <lineage>
        <taxon>Eukaryota</taxon>
        <taxon>Fungi</taxon>
        <taxon>Dikarya</taxon>
        <taxon>Ascomycota</taxon>
        <taxon>Pezizomycotina</taxon>
        <taxon>Eurotiomycetes</taxon>
        <taxon>Eurotiomycetidae</taxon>
        <taxon>Eurotiales</taxon>
        <taxon>Aspergillaceae</taxon>
        <taxon>Aspergillus</taxon>
    </lineage>
</organism>
<keyword evidence="1" id="KW-0175">Coiled coil</keyword>
<reference evidence="3" key="1">
    <citation type="submission" date="2021-01" db="EMBL/GenBank/DDBJ databases">
        <authorList>
            <consortium name="Aspergillus puulaauensis MK2 genome sequencing consortium"/>
            <person name="Kazuki M."/>
            <person name="Futagami T."/>
        </authorList>
    </citation>
    <scope>NUCLEOTIDE SEQUENCE</scope>
    <source>
        <strain evidence="3">MK2</strain>
    </source>
</reference>
<dbReference type="Proteomes" id="UP000654913">
    <property type="component" value="Chromosome 8"/>
</dbReference>
<dbReference type="KEGG" id="apuu:APUU_80075S"/>
<dbReference type="RefSeq" id="XP_041561958.1">
    <property type="nucleotide sequence ID" value="XM_041696315.1"/>
</dbReference>
<evidence type="ECO:0000313" key="3">
    <source>
        <dbReference type="EMBL" id="BCS29772.1"/>
    </source>
</evidence>
<accession>A0A7R8AT26</accession>
<dbReference type="OrthoDB" id="4156714at2759"/>
<keyword evidence="4" id="KW-1185">Reference proteome</keyword>
<gene>
    <name evidence="3" type="ORF">APUU_80075S</name>
</gene>
<evidence type="ECO:0000313" key="4">
    <source>
        <dbReference type="Proteomes" id="UP000654913"/>
    </source>
</evidence>
<feature type="coiled-coil region" evidence="1">
    <location>
        <begin position="62"/>
        <end position="145"/>
    </location>
</feature>
<name>A0A7R8AT26_9EURO</name>
<evidence type="ECO:0000256" key="2">
    <source>
        <dbReference type="SAM" id="MobiDB-lite"/>
    </source>
</evidence>
<feature type="region of interest" description="Disordered" evidence="2">
    <location>
        <begin position="1"/>
        <end position="38"/>
    </location>
</feature>
<feature type="compositionally biased region" description="Low complexity" evidence="2">
    <location>
        <begin position="25"/>
        <end position="35"/>
    </location>
</feature>